<keyword evidence="4" id="KW-1185">Reference proteome</keyword>
<proteinExistence type="predicted"/>
<name>A0A0C3MC71_9PORP</name>
<evidence type="ECO:0000313" key="2">
    <source>
        <dbReference type="EMBL" id="KIO47312.1"/>
    </source>
</evidence>
<dbReference type="EMBL" id="JPIU01000040">
    <property type="protein sequence ID" value="KIO44028.1"/>
    <property type="molecule type" value="Genomic_DNA"/>
</dbReference>
<organism evidence="1 4">
    <name type="scientific">Sanguibacteroides justesenii</name>
    <dbReference type="NCBI Taxonomy" id="1547597"/>
    <lineage>
        <taxon>Bacteria</taxon>
        <taxon>Pseudomonadati</taxon>
        <taxon>Bacteroidota</taxon>
        <taxon>Bacteroidia</taxon>
        <taxon>Bacteroidales</taxon>
        <taxon>Porphyromonadaceae</taxon>
        <taxon>Sanguibacteroides</taxon>
    </lineage>
</organism>
<dbReference type="Proteomes" id="UP000031937">
    <property type="component" value="Unassembled WGS sequence"/>
</dbReference>
<dbReference type="Proteomes" id="UP000031980">
    <property type="component" value="Unassembled WGS sequence"/>
</dbReference>
<evidence type="ECO:0000313" key="3">
    <source>
        <dbReference type="Proteomes" id="UP000031937"/>
    </source>
</evidence>
<accession>A0A0C3MC71</accession>
<protein>
    <submittedName>
        <fullName evidence="1">Uncharacterized protein</fullName>
    </submittedName>
</protein>
<dbReference type="AlphaFoldDB" id="A0A0C3MC71"/>
<evidence type="ECO:0000313" key="1">
    <source>
        <dbReference type="EMBL" id="KIO44028.1"/>
    </source>
</evidence>
<sequence>MPGLIKTGEHKGWIILPHEGREIRARGQQYNGHIPQKPLAQNITATVRFKTKDMGNANVDTTTGVFKLDASMFPADKNANEIIVDNEDPGFKVVKPESFITSLFRKEKNGKNIMNFSWKILGCLLTIFMASP</sequence>
<reference evidence="1 4" key="1">
    <citation type="submission" date="2014-07" db="EMBL/GenBank/DDBJ databases">
        <title>Porphyromonadaceae bacterium OUH 308042 = ATCC BAA-2681 = DSM 28342 draft genome.</title>
        <authorList>
            <person name="Sydenham T.V."/>
            <person name="Hasman H."/>
            <person name="Justensen U.S."/>
        </authorList>
    </citation>
    <scope>NUCLEOTIDE SEQUENCE [LARGE SCALE GENOMIC DNA]</scope>
    <source>
        <strain evidence="1 4">OUH 308042</strain>
    </source>
</reference>
<reference evidence="2 3" key="2">
    <citation type="submission" date="2014-07" db="EMBL/GenBank/DDBJ databases">
        <title>Porphyromonadaceae bacterium OUH 334697 = ATCC BAA-2682 = DSM 28341 draft genome.</title>
        <authorList>
            <person name="Sydenham T.V."/>
            <person name="Hasman H."/>
            <person name="Justesen U.S."/>
        </authorList>
    </citation>
    <scope>NUCLEOTIDE SEQUENCE [LARGE SCALE GENOMIC DNA]</scope>
    <source>
        <strain evidence="2 3">OUH 334697</strain>
    </source>
</reference>
<comment type="caution">
    <text evidence="1">The sequence shown here is derived from an EMBL/GenBank/DDBJ whole genome shotgun (WGS) entry which is preliminary data.</text>
</comment>
<dbReference type="RefSeq" id="WP_110688642.1">
    <property type="nucleotide sequence ID" value="NZ_JPIT01000007.1"/>
</dbReference>
<gene>
    <name evidence="1" type="ORF">BA92_11630</name>
    <name evidence="2" type="ORF">IE90_01620</name>
</gene>
<dbReference type="EMBL" id="JPIT01000007">
    <property type="protein sequence ID" value="KIO47312.1"/>
    <property type="molecule type" value="Genomic_DNA"/>
</dbReference>
<evidence type="ECO:0000313" key="4">
    <source>
        <dbReference type="Proteomes" id="UP000031980"/>
    </source>
</evidence>